<dbReference type="AlphaFoldDB" id="A0A9P6JLR7"/>
<dbReference type="SMART" id="SM00426">
    <property type="entry name" value="TEA"/>
    <property type="match status" value="1"/>
</dbReference>
<feature type="region of interest" description="Disordered" evidence="3">
    <location>
        <begin position="137"/>
        <end position="183"/>
    </location>
</feature>
<evidence type="ECO:0000256" key="2">
    <source>
        <dbReference type="PROSITE-ProRule" id="PRU00505"/>
    </source>
</evidence>
<evidence type="ECO:0000256" key="3">
    <source>
        <dbReference type="SAM" id="MobiDB-lite"/>
    </source>
</evidence>
<evidence type="ECO:0000259" key="4">
    <source>
        <dbReference type="PROSITE" id="PS51088"/>
    </source>
</evidence>
<name>A0A9P6JLR7_9AGAR</name>
<dbReference type="Proteomes" id="UP000807306">
    <property type="component" value="Unassembled WGS sequence"/>
</dbReference>
<dbReference type="OrthoDB" id="10006572at2759"/>
<feature type="compositionally biased region" description="Low complexity" evidence="3">
    <location>
        <begin position="169"/>
        <end position="178"/>
    </location>
</feature>
<feature type="DNA-binding region" description="TEA" evidence="2">
    <location>
        <begin position="54"/>
        <end position="128"/>
    </location>
</feature>
<accession>A0A9P6JLR7</accession>
<dbReference type="InterPro" id="IPR000818">
    <property type="entry name" value="TEA/ATTS_dom"/>
</dbReference>
<feature type="compositionally biased region" description="Low complexity" evidence="3">
    <location>
        <begin position="12"/>
        <end position="21"/>
    </location>
</feature>
<comment type="similarity">
    <text evidence="1">Belongs to the TEC1 family.</text>
</comment>
<dbReference type="EMBL" id="MU157890">
    <property type="protein sequence ID" value="KAF9525005.1"/>
    <property type="molecule type" value="Genomic_DNA"/>
</dbReference>
<feature type="region of interest" description="Disordered" evidence="3">
    <location>
        <begin position="1"/>
        <end position="36"/>
    </location>
</feature>
<evidence type="ECO:0000313" key="5">
    <source>
        <dbReference type="EMBL" id="KAF9525005.1"/>
    </source>
</evidence>
<protein>
    <recommendedName>
        <fullName evidence="4">TEA domain-containing protein</fullName>
    </recommendedName>
</protein>
<organism evidence="5 6">
    <name type="scientific">Crepidotus variabilis</name>
    <dbReference type="NCBI Taxonomy" id="179855"/>
    <lineage>
        <taxon>Eukaryota</taxon>
        <taxon>Fungi</taxon>
        <taxon>Dikarya</taxon>
        <taxon>Basidiomycota</taxon>
        <taxon>Agaricomycotina</taxon>
        <taxon>Agaricomycetes</taxon>
        <taxon>Agaricomycetidae</taxon>
        <taxon>Agaricales</taxon>
        <taxon>Agaricineae</taxon>
        <taxon>Crepidotaceae</taxon>
        <taxon>Crepidotus</taxon>
    </lineage>
</organism>
<feature type="compositionally biased region" description="Polar residues" evidence="3">
    <location>
        <begin position="1"/>
        <end position="11"/>
    </location>
</feature>
<gene>
    <name evidence="5" type="ORF">CPB83DRAFT_860393</name>
</gene>
<proteinExistence type="inferred from homology"/>
<evidence type="ECO:0000313" key="6">
    <source>
        <dbReference type="Proteomes" id="UP000807306"/>
    </source>
</evidence>
<dbReference type="Pfam" id="PF01285">
    <property type="entry name" value="TEA"/>
    <property type="match status" value="1"/>
</dbReference>
<keyword evidence="6" id="KW-1185">Reference proteome</keyword>
<dbReference type="InterPro" id="IPR038096">
    <property type="entry name" value="TEA/ATTS_sf"/>
</dbReference>
<dbReference type="Gene3D" id="6.10.20.40">
    <property type="entry name" value="TEA/ATTS domain"/>
    <property type="match status" value="1"/>
</dbReference>
<sequence>MASSPTPSNIESSPSRPTTSSLPGDSFKCPPMTNSSTQDVFHSIVKGRKSWKTLRGGEVVWPPELEAALIEGLENYQPDDSRETRLLGRFPMRNRFISDWIYEKTGKRRTAKQVGSRLQQLRDTCGGKKLLKLLSPIRPPIRPSSLSPTLRHKDDHQTYGPPSLHYDSESSSDSSISSPATPTEAHATLQSLLYRGVEPRIEEIPNNIVYIDVLTSHQASTAGSTTSWTSTPEALAEERSWIDRGHNIARASEQPRHIQAIDPMITLLSQTETSARSHFTVHSDDGVVFSEMTDLEPVDTSALPTADGSLLYRTPMVPGFWDTIVRSDNASKYVIIQHVIPEASSSSSTPTPIFSAMYKFNYATLVPPVSTSQGDLAETSYSLSMAVPLPHSQQSLVDRPEYNFDALDLSLETQSFNDMLNFSKNQNLFGLGPYMHADEWSNASSTESVYTSPVDTSGPHSFSLPMEDRHMGTATSLPTLHAFSPVDGPNYGI</sequence>
<dbReference type="PROSITE" id="PS51088">
    <property type="entry name" value="TEA_2"/>
    <property type="match status" value="1"/>
</dbReference>
<dbReference type="GO" id="GO:0003700">
    <property type="term" value="F:DNA-binding transcription factor activity"/>
    <property type="evidence" value="ECO:0007669"/>
    <property type="project" value="InterPro"/>
</dbReference>
<evidence type="ECO:0000256" key="1">
    <source>
        <dbReference type="ARBA" id="ARBA00008421"/>
    </source>
</evidence>
<feature type="domain" description="TEA" evidence="4">
    <location>
        <begin position="54"/>
        <end position="128"/>
    </location>
</feature>
<reference evidence="5" key="1">
    <citation type="submission" date="2020-11" db="EMBL/GenBank/DDBJ databases">
        <authorList>
            <consortium name="DOE Joint Genome Institute"/>
            <person name="Ahrendt S."/>
            <person name="Riley R."/>
            <person name="Andreopoulos W."/>
            <person name="Labutti K."/>
            <person name="Pangilinan J."/>
            <person name="Ruiz-Duenas F.J."/>
            <person name="Barrasa J.M."/>
            <person name="Sanchez-Garcia M."/>
            <person name="Camarero S."/>
            <person name="Miyauchi S."/>
            <person name="Serrano A."/>
            <person name="Linde D."/>
            <person name="Babiker R."/>
            <person name="Drula E."/>
            <person name="Ayuso-Fernandez I."/>
            <person name="Pacheco R."/>
            <person name="Padilla G."/>
            <person name="Ferreira P."/>
            <person name="Barriuso J."/>
            <person name="Kellner H."/>
            <person name="Castanera R."/>
            <person name="Alfaro M."/>
            <person name="Ramirez L."/>
            <person name="Pisabarro A.G."/>
            <person name="Kuo A."/>
            <person name="Tritt A."/>
            <person name="Lipzen A."/>
            <person name="He G."/>
            <person name="Yan M."/>
            <person name="Ng V."/>
            <person name="Cullen D."/>
            <person name="Martin F."/>
            <person name="Rosso M.-N."/>
            <person name="Henrissat B."/>
            <person name="Hibbett D."/>
            <person name="Martinez A.T."/>
            <person name="Grigoriev I.V."/>
        </authorList>
    </citation>
    <scope>NUCLEOTIDE SEQUENCE</scope>
    <source>
        <strain evidence="5">CBS 506.95</strain>
    </source>
</reference>
<comment type="caution">
    <text evidence="5">The sequence shown here is derived from an EMBL/GenBank/DDBJ whole genome shotgun (WGS) entry which is preliminary data.</text>
</comment>